<sequence length="77" mass="8294">MATRDLSGLNALVIGRFNLRSPVPEAFCLTFIVVSFGCGNTRDRLHARPVARGSCAPVPHQTSQCAEPAEMLPLLSQ</sequence>
<dbReference type="Proteomes" id="UP001190825">
    <property type="component" value="Unassembled WGS sequence"/>
</dbReference>
<evidence type="ECO:0000313" key="1">
    <source>
        <dbReference type="EMBL" id="PLT99766.1"/>
    </source>
</evidence>
<accession>A0ABX4TJU4</accession>
<evidence type="ECO:0000313" key="2">
    <source>
        <dbReference type="Proteomes" id="UP001190825"/>
    </source>
</evidence>
<comment type="caution">
    <text evidence="1">The sequence shown here is derived from an EMBL/GenBank/DDBJ whole genome shotgun (WGS) entry which is preliminary data.</text>
</comment>
<name>A0ABX4TJU4_9HYPH</name>
<protein>
    <submittedName>
        <fullName evidence="1">Uncharacterized protein</fullName>
    </submittedName>
</protein>
<dbReference type="EMBL" id="NBUC01000110">
    <property type="protein sequence ID" value="PLT99766.1"/>
    <property type="molecule type" value="Genomic_DNA"/>
</dbReference>
<proteinExistence type="predicted"/>
<organism evidence="1 2">
    <name type="scientific">Sinorhizobium medicae</name>
    <dbReference type="NCBI Taxonomy" id="110321"/>
    <lineage>
        <taxon>Bacteria</taxon>
        <taxon>Pseudomonadati</taxon>
        <taxon>Pseudomonadota</taxon>
        <taxon>Alphaproteobacteria</taxon>
        <taxon>Hyphomicrobiales</taxon>
        <taxon>Rhizobiaceae</taxon>
        <taxon>Sinorhizobium/Ensifer group</taxon>
        <taxon>Sinorhizobium</taxon>
    </lineage>
</organism>
<reference evidence="1 2" key="1">
    <citation type="journal article" date="2018" name="FEMS Microbiol. Ecol.">
        <title>Co-invading symbiotic mutualists of Medicago polymorpha retain high ancestral diversity and contain diverse accessory genomes.</title>
        <authorList>
            <person name="Porter S.S."/>
            <person name="Faber-Hammond J.J."/>
            <person name="Friesen M.L."/>
        </authorList>
    </citation>
    <scope>NUCLEOTIDE SEQUENCE [LARGE SCALE GENOMIC DNA]</scope>
    <source>
        <strain evidence="1 2">Str16</strain>
    </source>
</reference>
<keyword evidence="2" id="KW-1185">Reference proteome</keyword>
<gene>
    <name evidence="1" type="ORF">BMJ33_23000</name>
</gene>